<feature type="domain" description="Gram-positive cocci surface proteins LPxTG" evidence="6">
    <location>
        <begin position="496"/>
        <end position="535"/>
    </location>
</feature>
<dbReference type="Proteomes" id="UP000014127">
    <property type="component" value="Unassembled WGS sequence"/>
</dbReference>
<protein>
    <recommendedName>
        <fullName evidence="11">Fimbrial isopeptide formation D2 domain-containing protein</fullName>
    </recommendedName>
</protein>
<organism evidence="9 10">
    <name type="scientific">Enterococcus dispar ATCC 51266</name>
    <dbReference type="NCBI Taxonomy" id="1139219"/>
    <lineage>
        <taxon>Bacteria</taxon>
        <taxon>Bacillati</taxon>
        <taxon>Bacillota</taxon>
        <taxon>Bacilli</taxon>
        <taxon>Lactobacillales</taxon>
        <taxon>Enterococcaceae</taxon>
        <taxon>Enterococcus</taxon>
    </lineage>
</organism>
<evidence type="ECO:0000256" key="5">
    <source>
        <dbReference type="SAM" id="Phobius"/>
    </source>
</evidence>
<dbReference type="Gene3D" id="2.60.40.10">
    <property type="entry name" value="Immunoglobulins"/>
    <property type="match status" value="2"/>
</dbReference>
<gene>
    <name evidence="9" type="ORF">OMK_01544</name>
</gene>
<keyword evidence="4" id="KW-0572">Peptidoglycan-anchor</keyword>
<feature type="transmembrane region" description="Helical" evidence="5">
    <location>
        <begin position="506"/>
        <end position="528"/>
    </location>
</feature>
<dbReference type="InterPro" id="IPR048052">
    <property type="entry name" value="FM1-like"/>
</dbReference>
<evidence type="ECO:0000259" key="6">
    <source>
        <dbReference type="Pfam" id="PF00746"/>
    </source>
</evidence>
<evidence type="ECO:0008006" key="11">
    <source>
        <dbReference type="Google" id="ProtNLM"/>
    </source>
</evidence>
<dbReference type="Gene3D" id="2.60.40.740">
    <property type="match status" value="1"/>
</dbReference>
<keyword evidence="5" id="KW-1133">Transmembrane helix</keyword>
<keyword evidence="3" id="KW-0732">Signal</keyword>
<dbReference type="EMBL" id="AHYR01000005">
    <property type="protein sequence ID" value="EOT41373.1"/>
    <property type="molecule type" value="Genomic_DNA"/>
</dbReference>
<dbReference type="Pfam" id="PF17802">
    <property type="entry name" value="SpaA"/>
    <property type="match status" value="1"/>
</dbReference>
<evidence type="ECO:0000256" key="3">
    <source>
        <dbReference type="ARBA" id="ARBA00022729"/>
    </source>
</evidence>
<evidence type="ECO:0000313" key="10">
    <source>
        <dbReference type="Proteomes" id="UP000014127"/>
    </source>
</evidence>
<keyword evidence="2" id="KW-0964">Secreted</keyword>
<keyword evidence="10" id="KW-1185">Reference proteome</keyword>
<feature type="domain" description="SpaA-like prealbumin fold" evidence="8">
    <location>
        <begin position="381"/>
        <end position="477"/>
    </location>
</feature>
<dbReference type="Pfam" id="PF16555">
    <property type="entry name" value="GramPos_pilinD1"/>
    <property type="match status" value="1"/>
</dbReference>
<dbReference type="RefSeq" id="WP_016172715.1">
    <property type="nucleotide sequence ID" value="NZ_ASWK01000001.1"/>
</dbReference>
<dbReference type="PATRIC" id="fig|1139219.3.peg.1507"/>
<dbReference type="AlphaFoldDB" id="S1NMQ5"/>
<evidence type="ECO:0000256" key="2">
    <source>
        <dbReference type="ARBA" id="ARBA00022525"/>
    </source>
</evidence>
<name>S1NMQ5_9ENTE</name>
<keyword evidence="5" id="KW-0472">Membrane</keyword>
<evidence type="ECO:0000313" key="9">
    <source>
        <dbReference type="EMBL" id="EOT41373.1"/>
    </source>
</evidence>
<evidence type="ECO:0000256" key="4">
    <source>
        <dbReference type="ARBA" id="ARBA00023088"/>
    </source>
</evidence>
<dbReference type="InterPro" id="IPR026466">
    <property type="entry name" value="Fim_isopep_form_D2_dom"/>
</dbReference>
<feature type="domain" description="Gram-positive pilin subunit D1 N-terminal" evidence="7">
    <location>
        <begin position="33"/>
        <end position="208"/>
    </location>
</feature>
<dbReference type="InterPro" id="IPR041033">
    <property type="entry name" value="SpaA_PFL_dom_1"/>
</dbReference>
<proteinExistence type="predicted"/>
<dbReference type="eggNOG" id="COG4932">
    <property type="taxonomic scope" value="Bacteria"/>
</dbReference>
<dbReference type="NCBIfam" id="TIGR01167">
    <property type="entry name" value="LPXTG_anchor"/>
    <property type="match status" value="1"/>
</dbReference>
<dbReference type="HOGENOM" id="CLU_029024_1_1_9"/>
<comment type="caution">
    <text evidence="9">The sequence shown here is derived from an EMBL/GenBank/DDBJ whole genome shotgun (WGS) entry which is preliminary data.</text>
</comment>
<dbReference type="OrthoDB" id="2249722at2"/>
<sequence length="537" mass="57995">MKHKSKLFGLLAIITMLVPLFVGGIVGGAATQGNVDITLHKKKYDTMPETLKNTGEKMSQFEGIAGLNEVTFEAYNITALVYPWITRATNPLTAEEAINKVVAAATTIQNGGGPVTVEEKTLTDFTNFGSKADTKTTATVGGEDGIAKFDNLPGKTTVDGKDKDSVFLFVETAQPKNVVGRAAPMVVSLPLLDKDGKTLTDIHIYPKNLIADAEKGLDGIVDGESAKDLPTITVGDKEYKNVAVGDLLQYHIDVPIPDKIGTLTHFFVNDIPTNGFKYKEIVSVKAGATTVDSTLYTVTVDKKGTISGNSITKNDNTNGFMIEFNMKEMTKYAGETLKITYTMTVEKEILPDDPATNEATVNFDNEVHELEGPDAYTGGYHFVKIDKNSEKTLEGVGFKVEAPGKKFVNFTQDATSKEWVFAGFAESKEKATEITSGTGGKLTIRGLLKGDYKLHETTPKADYVPLTAPVDFTITHGTYKDLEEDSSPTHQKTVENIKKGVLPSTGGAGIVAFLVVGVALMGGAFIWYRKSKVNEEV</sequence>
<dbReference type="NCBIfam" id="NF033902">
    <property type="entry name" value="iso_D2_wall_anc"/>
    <property type="match status" value="1"/>
</dbReference>
<dbReference type="NCBIfam" id="TIGR04226">
    <property type="entry name" value="RrgB_K2N_iso_D2"/>
    <property type="match status" value="1"/>
</dbReference>
<evidence type="ECO:0000259" key="8">
    <source>
        <dbReference type="Pfam" id="PF17802"/>
    </source>
</evidence>
<dbReference type="Pfam" id="PF00746">
    <property type="entry name" value="Gram_pos_anchor"/>
    <property type="match status" value="1"/>
</dbReference>
<keyword evidence="5" id="KW-0812">Transmembrane</keyword>
<dbReference type="InterPro" id="IPR019931">
    <property type="entry name" value="LPXTG_anchor"/>
</dbReference>
<dbReference type="InterPro" id="IPR032364">
    <property type="entry name" value="GramPos_pilinD1_N"/>
</dbReference>
<dbReference type="STRING" id="44009.RV01_GL000545"/>
<evidence type="ECO:0000256" key="1">
    <source>
        <dbReference type="ARBA" id="ARBA00022512"/>
    </source>
</evidence>
<evidence type="ECO:0000259" key="7">
    <source>
        <dbReference type="Pfam" id="PF16555"/>
    </source>
</evidence>
<dbReference type="InterPro" id="IPR013783">
    <property type="entry name" value="Ig-like_fold"/>
</dbReference>
<keyword evidence="1" id="KW-0134">Cell wall</keyword>
<accession>S1NMQ5</accession>
<reference evidence="9 10" key="1">
    <citation type="submission" date="2013-03" db="EMBL/GenBank/DDBJ databases">
        <title>The Genome Sequence of Enterococcus dispar ATCC_51266 (Illumina only assembly).</title>
        <authorList>
            <consortium name="The Broad Institute Genomics Platform"/>
            <consortium name="The Broad Institute Genome Sequencing Center for Infectious Disease"/>
            <person name="Earl A."/>
            <person name="Russ C."/>
            <person name="Gilmore M."/>
            <person name="Surin D."/>
            <person name="Walker B."/>
            <person name="Young S."/>
            <person name="Zeng Q."/>
            <person name="Gargeya S."/>
            <person name="Fitzgerald M."/>
            <person name="Haas B."/>
            <person name="Abouelleil A."/>
            <person name="Allen A.W."/>
            <person name="Alvarado L."/>
            <person name="Arachchi H.M."/>
            <person name="Berlin A.M."/>
            <person name="Chapman S.B."/>
            <person name="Gainer-Dewar J."/>
            <person name="Goldberg J."/>
            <person name="Griggs A."/>
            <person name="Gujja S."/>
            <person name="Hansen M."/>
            <person name="Howarth C."/>
            <person name="Imamovic A."/>
            <person name="Ireland A."/>
            <person name="Larimer J."/>
            <person name="McCowan C."/>
            <person name="Murphy C."/>
            <person name="Pearson M."/>
            <person name="Poon T.W."/>
            <person name="Priest M."/>
            <person name="Roberts A."/>
            <person name="Saif S."/>
            <person name="Shea T."/>
            <person name="Sisk P."/>
            <person name="Sykes S."/>
            <person name="Wortman J."/>
            <person name="Nusbaum C."/>
            <person name="Birren B."/>
        </authorList>
    </citation>
    <scope>NUCLEOTIDE SEQUENCE [LARGE SCALE GENOMIC DNA]</scope>
    <source>
        <strain evidence="9 10">ATCC 51266</strain>
    </source>
</reference>